<evidence type="ECO:0000313" key="3">
    <source>
        <dbReference type="Proteomes" id="UP000234323"/>
    </source>
</evidence>
<sequence length="129" mass="14409">MNYEDPSPHNNESSYQPESYSYQNCGWNNEPYHDKSDNSFSPIQQGSNPSLMDESPDASFSALDPRSVLSRRHVKLPDRPNYADPPNDAHLCQEIISVSTTHKEITNQLGSILNKLDSLSSSDLPSPSK</sequence>
<dbReference type="EMBL" id="LLXI01009619">
    <property type="protein sequence ID" value="PKY63278.1"/>
    <property type="molecule type" value="Genomic_DNA"/>
</dbReference>
<reference evidence="2 3" key="1">
    <citation type="submission" date="2015-10" db="EMBL/GenBank/DDBJ databases">
        <title>Genome analyses suggest a sexual origin of heterokaryosis in a supposedly ancient asexual fungus.</title>
        <authorList>
            <person name="Ropars J."/>
            <person name="Sedzielewska K."/>
            <person name="Noel J."/>
            <person name="Charron P."/>
            <person name="Farinelli L."/>
            <person name="Marton T."/>
            <person name="Kruger M."/>
            <person name="Pelin A."/>
            <person name="Brachmann A."/>
            <person name="Corradi N."/>
        </authorList>
    </citation>
    <scope>NUCLEOTIDE SEQUENCE [LARGE SCALE GENOMIC DNA]</scope>
    <source>
        <strain evidence="2 3">A4</strain>
    </source>
</reference>
<comment type="caution">
    <text evidence="2">The sequence shown here is derived from an EMBL/GenBank/DDBJ whole genome shotgun (WGS) entry which is preliminary data.</text>
</comment>
<organism evidence="2 3">
    <name type="scientific">Rhizophagus irregularis</name>
    <dbReference type="NCBI Taxonomy" id="588596"/>
    <lineage>
        <taxon>Eukaryota</taxon>
        <taxon>Fungi</taxon>
        <taxon>Fungi incertae sedis</taxon>
        <taxon>Mucoromycota</taxon>
        <taxon>Glomeromycotina</taxon>
        <taxon>Glomeromycetes</taxon>
        <taxon>Glomerales</taxon>
        <taxon>Glomeraceae</taxon>
        <taxon>Rhizophagus</taxon>
    </lineage>
</organism>
<keyword evidence="3" id="KW-1185">Reference proteome</keyword>
<accession>A0A2I1HWM5</accession>
<evidence type="ECO:0000313" key="2">
    <source>
        <dbReference type="EMBL" id="PKY63278.1"/>
    </source>
</evidence>
<gene>
    <name evidence="2" type="ORF">RhiirA4_491650</name>
</gene>
<evidence type="ECO:0000256" key="1">
    <source>
        <dbReference type="SAM" id="MobiDB-lite"/>
    </source>
</evidence>
<name>A0A2I1HWM5_9GLOM</name>
<feature type="compositionally biased region" description="Polar residues" evidence="1">
    <location>
        <begin position="38"/>
        <end position="50"/>
    </location>
</feature>
<protein>
    <submittedName>
        <fullName evidence="2">Uncharacterized protein</fullName>
    </submittedName>
</protein>
<proteinExistence type="predicted"/>
<feature type="region of interest" description="Disordered" evidence="1">
    <location>
        <begin position="1"/>
        <end position="88"/>
    </location>
</feature>
<dbReference type="AlphaFoldDB" id="A0A2I1HWM5"/>
<dbReference type="Proteomes" id="UP000234323">
    <property type="component" value="Unassembled WGS sequence"/>
</dbReference>
<feature type="compositionally biased region" description="Low complexity" evidence="1">
    <location>
        <begin position="10"/>
        <end position="24"/>
    </location>
</feature>